<dbReference type="GO" id="GO:0016020">
    <property type="term" value="C:membrane"/>
    <property type="evidence" value="ECO:0007669"/>
    <property type="project" value="UniProtKB-SubCell"/>
</dbReference>
<feature type="transmembrane region" description="Helical" evidence="9">
    <location>
        <begin position="381"/>
        <end position="403"/>
    </location>
</feature>
<comment type="similarity">
    <text evidence="2 7">Belongs to the major facilitator superfamily. Proton-dependent oligopeptide transporter (POT/PTR) (TC 2.A.17) family.</text>
</comment>
<evidence type="ECO:0000256" key="3">
    <source>
        <dbReference type="ARBA" id="ARBA00022692"/>
    </source>
</evidence>
<feature type="transmembrane region" description="Helical" evidence="9">
    <location>
        <begin position="655"/>
        <end position="674"/>
    </location>
</feature>
<evidence type="ECO:0000256" key="7">
    <source>
        <dbReference type="RuleBase" id="RU003755"/>
    </source>
</evidence>
<dbReference type="Gene3D" id="1.20.1250.20">
    <property type="entry name" value="MFS general substrate transporter like domains"/>
    <property type="match status" value="3"/>
</dbReference>
<name>R7UFR2_CAPTE</name>
<dbReference type="SUPFAM" id="SSF103473">
    <property type="entry name" value="MFS general substrate transporter"/>
    <property type="match status" value="2"/>
</dbReference>
<feature type="compositionally biased region" description="Polar residues" evidence="8">
    <location>
        <begin position="769"/>
        <end position="787"/>
    </location>
</feature>
<accession>R7UFR2</accession>
<gene>
    <name evidence="10" type="ORF">CAPTEDRAFT_196600</name>
</gene>
<dbReference type="Pfam" id="PF00854">
    <property type="entry name" value="PTR2"/>
    <property type="match status" value="3"/>
</dbReference>
<dbReference type="InterPro" id="IPR000109">
    <property type="entry name" value="POT_fam"/>
</dbReference>
<dbReference type="InterPro" id="IPR036259">
    <property type="entry name" value="MFS_trans_sf"/>
</dbReference>
<organism evidence="10">
    <name type="scientific">Capitella teleta</name>
    <name type="common">Polychaete worm</name>
    <dbReference type="NCBI Taxonomy" id="283909"/>
    <lineage>
        <taxon>Eukaryota</taxon>
        <taxon>Metazoa</taxon>
        <taxon>Spiralia</taxon>
        <taxon>Lophotrochozoa</taxon>
        <taxon>Annelida</taxon>
        <taxon>Polychaeta</taxon>
        <taxon>Sedentaria</taxon>
        <taxon>Scolecida</taxon>
        <taxon>Capitellidae</taxon>
        <taxon>Capitella</taxon>
    </lineage>
</organism>
<feature type="region of interest" description="Disordered" evidence="8">
    <location>
        <begin position="748"/>
        <end position="787"/>
    </location>
</feature>
<evidence type="ECO:0000256" key="5">
    <source>
        <dbReference type="ARBA" id="ARBA00022989"/>
    </source>
</evidence>
<keyword evidence="12" id="KW-1185">Reference proteome</keyword>
<evidence type="ECO:0000256" key="4">
    <source>
        <dbReference type="ARBA" id="ARBA00022856"/>
    </source>
</evidence>
<dbReference type="PROSITE" id="PS01023">
    <property type="entry name" value="PTR2_2"/>
    <property type="match status" value="1"/>
</dbReference>
<evidence type="ECO:0000256" key="9">
    <source>
        <dbReference type="SAM" id="Phobius"/>
    </source>
</evidence>
<dbReference type="EMBL" id="AMQN01008985">
    <property type="status" value="NOT_ANNOTATED_CDS"/>
    <property type="molecule type" value="Genomic_DNA"/>
</dbReference>
<evidence type="ECO:0000256" key="8">
    <source>
        <dbReference type="SAM" id="MobiDB-lite"/>
    </source>
</evidence>
<dbReference type="HOGENOM" id="CLU_004790_3_0_1"/>
<evidence type="ECO:0000256" key="2">
    <source>
        <dbReference type="ARBA" id="ARBA00005982"/>
    </source>
</evidence>
<evidence type="ECO:0000256" key="6">
    <source>
        <dbReference type="ARBA" id="ARBA00023136"/>
    </source>
</evidence>
<keyword evidence="7" id="KW-0813">Transport</keyword>
<feature type="transmembrane region" description="Helical" evidence="9">
    <location>
        <begin position="51"/>
        <end position="70"/>
    </location>
</feature>
<keyword evidence="4" id="KW-0571">Peptide transport</keyword>
<dbReference type="AlphaFoldDB" id="R7UFR2"/>
<dbReference type="Proteomes" id="UP000014760">
    <property type="component" value="Unassembled WGS sequence"/>
</dbReference>
<evidence type="ECO:0000313" key="12">
    <source>
        <dbReference type="Proteomes" id="UP000014760"/>
    </source>
</evidence>
<dbReference type="PANTHER" id="PTHR11654">
    <property type="entry name" value="OLIGOPEPTIDE TRANSPORTER-RELATED"/>
    <property type="match status" value="1"/>
</dbReference>
<dbReference type="EnsemblMetazoa" id="CapteT196600">
    <property type="protein sequence ID" value="CapteP196600"/>
    <property type="gene ID" value="CapteG196600"/>
</dbReference>
<feature type="transmembrane region" description="Helical" evidence="9">
    <location>
        <begin position="82"/>
        <end position="101"/>
    </location>
</feature>
<dbReference type="InterPro" id="IPR018456">
    <property type="entry name" value="PTR2_symporter_CS"/>
</dbReference>
<protein>
    <recommendedName>
        <fullName evidence="13">Major facilitator superfamily (MFS) profile domain-containing protein</fullName>
    </recommendedName>
</protein>
<reference evidence="12" key="1">
    <citation type="submission" date="2012-12" db="EMBL/GenBank/DDBJ databases">
        <authorList>
            <person name="Hellsten U."/>
            <person name="Grimwood J."/>
            <person name="Chapman J.A."/>
            <person name="Shapiro H."/>
            <person name="Aerts A."/>
            <person name="Otillar R.P."/>
            <person name="Terry A.Y."/>
            <person name="Boore J.L."/>
            <person name="Simakov O."/>
            <person name="Marletaz F."/>
            <person name="Cho S.-J."/>
            <person name="Edsinger-Gonzales E."/>
            <person name="Havlak P."/>
            <person name="Kuo D.-H."/>
            <person name="Larsson T."/>
            <person name="Lv J."/>
            <person name="Arendt D."/>
            <person name="Savage R."/>
            <person name="Osoegawa K."/>
            <person name="de Jong P."/>
            <person name="Lindberg D.R."/>
            <person name="Seaver E.C."/>
            <person name="Weisblat D.A."/>
            <person name="Putnam N.H."/>
            <person name="Grigoriev I.V."/>
            <person name="Rokhsar D.S."/>
        </authorList>
    </citation>
    <scope>NUCLEOTIDE SEQUENCE</scope>
    <source>
        <strain evidence="12">I ESC-2004</strain>
    </source>
</reference>
<feature type="transmembrane region" description="Helical" evidence="9">
    <location>
        <begin position="107"/>
        <end position="128"/>
    </location>
</feature>
<evidence type="ECO:0000313" key="11">
    <source>
        <dbReference type="EnsemblMetazoa" id="CapteP196600"/>
    </source>
</evidence>
<keyword evidence="3 7" id="KW-0812">Transmembrane</keyword>
<dbReference type="GO" id="GO:0006857">
    <property type="term" value="P:oligopeptide transport"/>
    <property type="evidence" value="ECO:0007669"/>
    <property type="project" value="InterPro"/>
</dbReference>
<comment type="subcellular location">
    <subcellularLocation>
        <location evidence="1 7">Membrane</location>
        <topology evidence="1 7">Multi-pass membrane protein</topology>
    </subcellularLocation>
</comment>
<sequence>MDKQKSSGSYPRAVFPILFLEFCERFAFYGTKAILTLYMTRALSLTDNTATSIYHGYVAACYVTPILGGLIADGGLGKYRTIFYFSMLYVVGYILQTVSAIKFNGDYTQWVTYIALVVMAFGSGIIKPCKSALGGDQFTEEQESMKEGFFSWFYMAINVGSLISMFLTPILRSNVSCFDDVECYALAFGVPAALMTIGYGECFILLTRIPLCHRIGCSSHNEYPLLLIFSRPPSCPFSIPSSNVLSLVMYNVMQLIDTIIYFAVVFVAATPMYRKLPTQESVLPRMCSCVVTALKEKGCCKTHETEEEHWLDYASCKFEVIFNTLCYSKITELFPNRFQRDFIEDVKDVMKVLWLFLPLPIFWALFDQQGDFAIEPDQLQVANALFVVVLIPILEGLIFPCTIKLNVMTKPLQRMGVGMFLAGVAFVIAGGLQIAVNNSEPAGIESGTSRLKFINTAQCSVEFTVDKNVMPSLTVGCLEDTDYSTLESGEVSISHTYCGAQNGTETVTFNLIEKMAYTVLSTSEGNDVFLHRFETEKTSRTGNGLSTVWILNTLPTEVDIDLKSDKENEPREFRNISASGGFSQFEELIFDDYDATLIVSDDPEDDINIGKIESKNGAVYTLVLTNVDNGTMPILQQYEDVGPNTVNIFWQIPQYFVMTLGECLFSVTGLAFAYTQAPPSMKSVLTAAWLLTVGVGNIVVIVISESGSQMGQMEEFFLFAGLMFFTLILFTLMAYYYKYVEPREVDDFDPEPPEVQAVEPKSNGYHKNGVTNSAFKPEVDSTQTTQF</sequence>
<evidence type="ECO:0000256" key="1">
    <source>
        <dbReference type="ARBA" id="ARBA00004141"/>
    </source>
</evidence>
<proteinExistence type="inferred from homology"/>
<keyword evidence="4" id="KW-0653">Protein transport</keyword>
<dbReference type="OrthoDB" id="205993at2759"/>
<dbReference type="STRING" id="283909.R7UFR2"/>
<feature type="transmembrane region" description="Helical" evidence="9">
    <location>
        <begin position="247"/>
        <end position="269"/>
    </location>
</feature>
<dbReference type="EMBL" id="KB304341">
    <property type="protein sequence ID" value="ELU02117.1"/>
    <property type="molecule type" value="Genomic_DNA"/>
</dbReference>
<feature type="transmembrane region" description="Helical" evidence="9">
    <location>
        <begin position="349"/>
        <end position="366"/>
    </location>
</feature>
<evidence type="ECO:0000313" key="10">
    <source>
        <dbReference type="EMBL" id="ELU02117.1"/>
    </source>
</evidence>
<dbReference type="GO" id="GO:0022857">
    <property type="term" value="F:transmembrane transporter activity"/>
    <property type="evidence" value="ECO:0007669"/>
    <property type="project" value="InterPro"/>
</dbReference>
<reference evidence="11" key="3">
    <citation type="submission" date="2015-06" db="UniProtKB">
        <authorList>
            <consortium name="EnsemblMetazoa"/>
        </authorList>
    </citation>
    <scope>IDENTIFICATION</scope>
</reference>
<feature type="transmembrane region" description="Helical" evidence="9">
    <location>
        <begin position="149"/>
        <end position="171"/>
    </location>
</feature>
<dbReference type="OMA" id="AFKGWRK"/>
<evidence type="ECO:0008006" key="13">
    <source>
        <dbReference type="Google" id="ProtNLM"/>
    </source>
</evidence>
<feature type="transmembrane region" description="Helical" evidence="9">
    <location>
        <begin position="415"/>
        <end position="436"/>
    </location>
</feature>
<feature type="transmembrane region" description="Helical" evidence="9">
    <location>
        <begin position="716"/>
        <end position="737"/>
    </location>
</feature>
<keyword evidence="5 9" id="KW-1133">Transmembrane helix</keyword>
<keyword evidence="6 9" id="KW-0472">Membrane</keyword>
<feature type="transmembrane region" description="Helical" evidence="9">
    <location>
        <begin position="686"/>
        <end position="704"/>
    </location>
</feature>
<reference evidence="10 12" key="2">
    <citation type="journal article" date="2013" name="Nature">
        <title>Insights into bilaterian evolution from three spiralian genomes.</title>
        <authorList>
            <person name="Simakov O."/>
            <person name="Marletaz F."/>
            <person name="Cho S.J."/>
            <person name="Edsinger-Gonzales E."/>
            <person name="Havlak P."/>
            <person name="Hellsten U."/>
            <person name="Kuo D.H."/>
            <person name="Larsson T."/>
            <person name="Lv J."/>
            <person name="Arendt D."/>
            <person name="Savage R."/>
            <person name="Osoegawa K."/>
            <person name="de Jong P."/>
            <person name="Grimwood J."/>
            <person name="Chapman J.A."/>
            <person name="Shapiro H."/>
            <person name="Aerts A."/>
            <person name="Otillar R.P."/>
            <person name="Terry A.Y."/>
            <person name="Boore J.L."/>
            <person name="Grigoriev I.V."/>
            <person name="Lindberg D.R."/>
            <person name="Seaver E.C."/>
            <person name="Weisblat D.A."/>
            <person name="Putnam N.H."/>
            <person name="Rokhsar D.S."/>
        </authorList>
    </citation>
    <scope>NUCLEOTIDE SEQUENCE</scope>
    <source>
        <strain evidence="10 12">I ESC-2004</strain>
    </source>
</reference>